<accession>A0AAV4JPT6</accession>
<evidence type="ECO:0000313" key="3">
    <source>
        <dbReference type="Proteomes" id="UP000762676"/>
    </source>
</evidence>
<gene>
    <name evidence="2" type="ORF">ElyMa_003424500</name>
</gene>
<keyword evidence="3" id="KW-1185">Reference proteome</keyword>
<feature type="domain" description="Reverse transcriptase" evidence="1">
    <location>
        <begin position="1"/>
        <end position="118"/>
    </location>
</feature>
<evidence type="ECO:0000259" key="1">
    <source>
        <dbReference type="PROSITE" id="PS50878"/>
    </source>
</evidence>
<dbReference type="GO" id="GO:0004519">
    <property type="term" value="F:endonuclease activity"/>
    <property type="evidence" value="ECO:0007669"/>
    <property type="project" value="UniProtKB-KW"/>
</dbReference>
<dbReference type="PANTHER" id="PTHR47027:SF8">
    <property type="entry name" value="RIBONUCLEASE H"/>
    <property type="match status" value="1"/>
</dbReference>
<dbReference type="EMBL" id="BMAT01007037">
    <property type="protein sequence ID" value="GFS24764.1"/>
    <property type="molecule type" value="Genomic_DNA"/>
</dbReference>
<dbReference type="PROSITE" id="PS50878">
    <property type="entry name" value="RT_POL"/>
    <property type="match status" value="1"/>
</dbReference>
<proteinExistence type="predicted"/>
<sequence>MIQRGERQGCILSPSPFTLYSEYLLQETISEKSGILINGFNINNIRYADDTVIVAESEKHLQAMLDRIVDRCKEYGMKINAKTTKTMHIERDTKTLTATVGNAVIEQVSKYSYLGHMITEDVATLKVRTEKAMQKFWENKEC</sequence>
<evidence type="ECO:0000313" key="2">
    <source>
        <dbReference type="EMBL" id="GFS24764.1"/>
    </source>
</evidence>
<reference evidence="2 3" key="1">
    <citation type="journal article" date="2021" name="Elife">
        <title>Chloroplast acquisition without the gene transfer in kleptoplastic sea slugs, Plakobranchus ocellatus.</title>
        <authorList>
            <person name="Maeda T."/>
            <person name="Takahashi S."/>
            <person name="Yoshida T."/>
            <person name="Shimamura S."/>
            <person name="Takaki Y."/>
            <person name="Nagai Y."/>
            <person name="Toyoda A."/>
            <person name="Suzuki Y."/>
            <person name="Arimoto A."/>
            <person name="Ishii H."/>
            <person name="Satoh N."/>
            <person name="Nishiyama T."/>
            <person name="Hasebe M."/>
            <person name="Maruyama T."/>
            <person name="Minagawa J."/>
            <person name="Obokata J."/>
            <person name="Shigenobu S."/>
        </authorList>
    </citation>
    <scope>NUCLEOTIDE SEQUENCE [LARGE SCALE GENOMIC DNA]</scope>
</reference>
<keyword evidence="2" id="KW-0540">Nuclease</keyword>
<dbReference type="InterPro" id="IPR043128">
    <property type="entry name" value="Rev_trsase/Diguanyl_cyclase"/>
</dbReference>
<dbReference type="Gene3D" id="3.30.70.270">
    <property type="match status" value="1"/>
</dbReference>
<keyword evidence="2" id="KW-0255">Endonuclease</keyword>
<dbReference type="Proteomes" id="UP000762676">
    <property type="component" value="Unassembled WGS sequence"/>
</dbReference>
<keyword evidence="2" id="KW-0378">Hydrolase</keyword>
<dbReference type="InterPro" id="IPR043502">
    <property type="entry name" value="DNA/RNA_pol_sf"/>
</dbReference>
<dbReference type="SUPFAM" id="SSF56672">
    <property type="entry name" value="DNA/RNA polymerases"/>
    <property type="match status" value="1"/>
</dbReference>
<dbReference type="InterPro" id="IPR000477">
    <property type="entry name" value="RT_dom"/>
</dbReference>
<dbReference type="PANTHER" id="PTHR47027">
    <property type="entry name" value="REVERSE TRANSCRIPTASE DOMAIN-CONTAINING PROTEIN"/>
    <property type="match status" value="1"/>
</dbReference>
<protein>
    <submittedName>
        <fullName evidence="2">Endonuclease-reverse transcriptase</fullName>
    </submittedName>
</protein>
<dbReference type="Pfam" id="PF00078">
    <property type="entry name" value="RVT_1"/>
    <property type="match status" value="1"/>
</dbReference>
<organism evidence="2 3">
    <name type="scientific">Elysia marginata</name>
    <dbReference type="NCBI Taxonomy" id="1093978"/>
    <lineage>
        <taxon>Eukaryota</taxon>
        <taxon>Metazoa</taxon>
        <taxon>Spiralia</taxon>
        <taxon>Lophotrochozoa</taxon>
        <taxon>Mollusca</taxon>
        <taxon>Gastropoda</taxon>
        <taxon>Heterobranchia</taxon>
        <taxon>Euthyneura</taxon>
        <taxon>Panpulmonata</taxon>
        <taxon>Sacoglossa</taxon>
        <taxon>Placobranchoidea</taxon>
        <taxon>Plakobranchidae</taxon>
        <taxon>Elysia</taxon>
    </lineage>
</organism>
<name>A0AAV4JPT6_9GAST</name>
<comment type="caution">
    <text evidence="2">The sequence shown here is derived from an EMBL/GenBank/DDBJ whole genome shotgun (WGS) entry which is preliminary data.</text>
</comment>
<dbReference type="AlphaFoldDB" id="A0AAV4JPT6"/>